<dbReference type="Proteomes" id="UP000256514">
    <property type="component" value="Unassembled WGS sequence"/>
</dbReference>
<evidence type="ECO:0000313" key="2">
    <source>
        <dbReference type="EMBL" id="RDU66141.1"/>
    </source>
</evidence>
<dbReference type="RefSeq" id="WP_115571512.1">
    <property type="nucleotide sequence ID" value="NZ_NXLT01000008.1"/>
</dbReference>
<name>A0A3D8INI7_9HELI</name>
<dbReference type="OrthoDB" id="5328715at2"/>
<sequence>MKIRGFALLCCLYLCFFNVALGEKRTEIRYENDLKPQEEILQEVQKTRQSLLNKVAGIPEPKQKDPRSKFYLGLSAGMTYNPRGEIGYIIGTEAGYNFVVQKDNSLRIFLFFDRFANNFGTDLNINANTPNLFQIYRTGISAEYRAYINPYFGFKARLVSFGINDVARTSQVANPTLNRSKKVGFFPTIGFGPIFNYKFNEIFIGLDVLDYTLEYGPTVNFLQYSLRF</sequence>
<keyword evidence="1" id="KW-0732">Signal</keyword>
<protein>
    <recommendedName>
        <fullName evidence="4">Outer membrane beta-barrel protein</fullName>
    </recommendedName>
</protein>
<reference evidence="2 3" key="1">
    <citation type="submission" date="2018-04" db="EMBL/GenBank/DDBJ databases">
        <title>Novel Campyloabacter and Helicobacter Species and Strains.</title>
        <authorList>
            <person name="Mannion A.J."/>
            <person name="Shen Z."/>
            <person name="Fox J.G."/>
        </authorList>
    </citation>
    <scope>NUCLEOTIDE SEQUENCE [LARGE SCALE GENOMIC DNA]</scope>
    <source>
        <strain evidence="2 3">MIT 12-6600</strain>
    </source>
</reference>
<evidence type="ECO:0000313" key="3">
    <source>
        <dbReference type="Proteomes" id="UP000256514"/>
    </source>
</evidence>
<dbReference type="AlphaFoldDB" id="A0A3D8INI7"/>
<organism evidence="2 3">
    <name type="scientific">Helicobacter equorum</name>
    <dbReference type="NCBI Taxonomy" id="361872"/>
    <lineage>
        <taxon>Bacteria</taxon>
        <taxon>Pseudomonadati</taxon>
        <taxon>Campylobacterota</taxon>
        <taxon>Epsilonproteobacteria</taxon>
        <taxon>Campylobacterales</taxon>
        <taxon>Helicobacteraceae</taxon>
        <taxon>Helicobacter</taxon>
    </lineage>
</organism>
<accession>A0A3D8INI7</accession>
<keyword evidence="3" id="KW-1185">Reference proteome</keyword>
<gene>
    <name evidence="2" type="ORF">CQA54_07665</name>
</gene>
<evidence type="ECO:0000256" key="1">
    <source>
        <dbReference type="SAM" id="SignalP"/>
    </source>
</evidence>
<evidence type="ECO:0008006" key="4">
    <source>
        <dbReference type="Google" id="ProtNLM"/>
    </source>
</evidence>
<dbReference type="EMBL" id="NXLT01000008">
    <property type="protein sequence ID" value="RDU66141.1"/>
    <property type="molecule type" value="Genomic_DNA"/>
</dbReference>
<feature type="chain" id="PRO_5017595040" description="Outer membrane beta-barrel protein" evidence="1">
    <location>
        <begin position="23"/>
        <end position="228"/>
    </location>
</feature>
<feature type="signal peptide" evidence="1">
    <location>
        <begin position="1"/>
        <end position="22"/>
    </location>
</feature>
<proteinExistence type="predicted"/>
<comment type="caution">
    <text evidence="2">The sequence shown here is derived from an EMBL/GenBank/DDBJ whole genome shotgun (WGS) entry which is preliminary data.</text>
</comment>